<protein>
    <recommendedName>
        <fullName evidence="4">EF-hand domain-containing protein</fullName>
    </recommendedName>
</protein>
<dbReference type="EMBL" id="SJPM01000025">
    <property type="protein sequence ID" value="TWT87845.1"/>
    <property type="molecule type" value="Genomic_DNA"/>
</dbReference>
<comment type="caution">
    <text evidence="2">The sequence shown here is derived from an EMBL/GenBank/DDBJ whole genome shotgun (WGS) entry which is preliminary data.</text>
</comment>
<dbReference type="RefSeq" id="WP_146582350.1">
    <property type="nucleotide sequence ID" value="NZ_SJPM01000025.1"/>
</dbReference>
<evidence type="ECO:0000256" key="1">
    <source>
        <dbReference type="SAM" id="MobiDB-lite"/>
    </source>
</evidence>
<dbReference type="AlphaFoldDB" id="A0A5C5ZKZ6"/>
<feature type="compositionally biased region" description="Low complexity" evidence="1">
    <location>
        <begin position="39"/>
        <end position="50"/>
    </location>
</feature>
<keyword evidence="3" id="KW-1185">Reference proteome</keyword>
<accession>A0A5C5ZKZ6</accession>
<proteinExistence type="predicted"/>
<feature type="region of interest" description="Disordered" evidence="1">
    <location>
        <begin position="39"/>
        <end position="126"/>
    </location>
</feature>
<evidence type="ECO:0000313" key="2">
    <source>
        <dbReference type="EMBL" id="TWT87845.1"/>
    </source>
</evidence>
<name>A0A5C5ZKZ6_9BACT</name>
<evidence type="ECO:0008006" key="4">
    <source>
        <dbReference type="Google" id="ProtNLM"/>
    </source>
</evidence>
<evidence type="ECO:0000313" key="3">
    <source>
        <dbReference type="Proteomes" id="UP000316213"/>
    </source>
</evidence>
<organism evidence="2 3">
    <name type="scientific">Neorhodopirellula pilleata</name>
    <dbReference type="NCBI Taxonomy" id="2714738"/>
    <lineage>
        <taxon>Bacteria</taxon>
        <taxon>Pseudomonadati</taxon>
        <taxon>Planctomycetota</taxon>
        <taxon>Planctomycetia</taxon>
        <taxon>Pirellulales</taxon>
        <taxon>Pirellulaceae</taxon>
        <taxon>Neorhodopirellula</taxon>
    </lineage>
</organism>
<sequence length="228" mass="24127">MISQHGHSSRFTGRLHFIGLISFAWWIVGISGCQEKQAESTQTSQTIESSDVVPANPKSVNPKSANPKSANPKPVDPQPAEPKPADPVRSGSESRPPRPESPSMQSAAEVQRAVGKSGSADRDGDVSLEELAESLRAVVERTDRESSGDEAQTALTDAIAARQSIPSPAQVVAMGQAKGTNGEALAADIEAMRIQLDRILERLDREGAGVISPAALRSSVMSQNVVIE</sequence>
<feature type="compositionally biased region" description="Polar residues" evidence="1">
    <location>
        <begin position="58"/>
        <end position="69"/>
    </location>
</feature>
<reference evidence="2 3" key="1">
    <citation type="submission" date="2019-02" db="EMBL/GenBank/DDBJ databases">
        <title>Deep-cultivation of Planctomycetes and their phenomic and genomic characterization uncovers novel biology.</title>
        <authorList>
            <person name="Wiegand S."/>
            <person name="Jogler M."/>
            <person name="Boedeker C."/>
            <person name="Pinto D."/>
            <person name="Vollmers J."/>
            <person name="Rivas-Marin E."/>
            <person name="Kohn T."/>
            <person name="Peeters S.H."/>
            <person name="Heuer A."/>
            <person name="Rast P."/>
            <person name="Oberbeckmann S."/>
            <person name="Bunk B."/>
            <person name="Jeske O."/>
            <person name="Meyerdierks A."/>
            <person name="Storesund J.E."/>
            <person name="Kallscheuer N."/>
            <person name="Luecker S."/>
            <person name="Lage O.M."/>
            <person name="Pohl T."/>
            <person name="Merkel B.J."/>
            <person name="Hornburger P."/>
            <person name="Mueller R.-W."/>
            <person name="Bruemmer F."/>
            <person name="Labrenz M."/>
            <person name="Spormann A.M."/>
            <person name="Op Den Camp H."/>
            <person name="Overmann J."/>
            <person name="Amann R."/>
            <person name="Jetten M.S.M."/>
            <person name="Mascher T."/>
            <person name="Medema M.H."/>
            <person name="Devos D.P."/>
            <person name="Kaster A.-K."/>
            <person name="Ovreas L."/>
            <person name="Rohde M."/>
            <person name="Galperin M.Y."/>
            <person name="Jogler C."/>
        </authorList>
    </citation>
    <scope>NUCLEOTIDE SEQUENCE [LARGE SCALE GENOMIC DNA]</scope>
    <source>
        <strain evidence="2 3">Pla100</strain>
    </source>
</reference>
<gene>
    <name evidence="2" type="ORF">Pla100_58840</name>
</gene>
<dbReference type="Proteomes" id="UP000316213">
    <property type="component" value="Unassembled WGS sequence"/>
</dbReference>